<protein>
    <submittedName>
        <fullName evidence="1">Uncharacterized protein</fullName>
    </submittedName>
</protein>
<gene>
    <name evidence="1" type="ORF">UFOVP785_101</name>
</gene>
<accession>A0A6J5NSI0</accession>
<dbReference type="EMBL" id="LR796736">
    <property type="protein sequence ID" value="CAB4162740.1"/>
    <property type="molecule type" value="Genomic_DNA"/>
</dbReference>
<evidence type="ECO:0000313" key="1">
    <source>
        <dbReference type="EMBL" id="CAB4162740.1"/>
    </source>
</evidence>
<sequence length="65" mass="7271">MEFNVAQYIESQIGSTDRIKSSDVFDLLDAACQHYRKVGRYIAKALPHLADEVRSCVRELSAPSA</sequence>
<name>A0A6J5NSI0_9CAUD</name>
<reference evidence="1" key="1">
    <citation type="submission" date="2020-04" db="EMBL/GenBank/DDBJ databases">
        <authorList>
            <person name="Chiriac C."/>
            <person name="Salcher M."/>
            <person name="Ghai R."/>
            <person name="Kavagutti S V."/>
        </authorList>
    </citation>
    <scope>NUCLEOTIDE SEQUENCE</scope>
</reference>
<organism evidence="1">
    <name type="scientific">uncultured Caudovirales phage</name>
    <dbReference type="NCBI Taxonomy" id="2100421"/>
    <lineage>
        <taxon>Viruses</taxon>
        <taxon>Duplodnaviria</taxon>
        <taxon>Heunggongvirae</taxon>
        <taxon>Uroviricota</taxon>
        <taxon>Caudoviricetes</taxon>
        <taxon>Peduoviridae</taxon>
        <taxon>Maltschvirus</taxon>
        <taxon>Maltschvirus maltsch</taxon>
    </lineage>
</organism>
<proteinExistence type="predicted"/>